<organism evidence="2">
    <name type="scientific">Cyprideis torosa</name>
    <dbReference type="NCBI Taxonomy" id="163714"/>
    <lineage>
        <taxon>Eukaryota</taxon>
        <taxon>Metazoa</taxon>
        <taxon>Ecdysozoa</taxon>
        <taxon>Arthropoda</taxon>
        <taxon>Crustacea</taxon>
        <taxon>Oligostraca</taxon>
        <taxon>Ostracoda</taxon>
        <taxon>Podocopa</taxon>
        <taxon>Podocopida</taxon>
        <taxon>Cytherocopina</taxon>
        <taxon>Cytheroidea</taxon>
        <taxon>Cytherideidae</taxon>
        <taxon>Cyprideis</taxon>
    </lineage>
</organism>
<dbReference type="AlphaFoldDB" id="A0A7R8ZP93"/>
<feature type="compositionally biased region" description="Basic and acidic residues" evidence="1">
    <location>
        <begin position="220"/>
        <end position="236"/>
    </location>
</feature>
<sequence length="481" mass="53801">DWSHCSRADRHNLFSSLIATVILQTPCSFFRHVQNFPRVTKRNHQLFPRKPMVSRMHQTIRQKRNRCLTLETGLNRRSRLLFRRLRPCSVTLIRLPTDDAVVLNHLLRLTNGVCPSNPLSNDIRPHLLRSLLDFIPTPQNTQGAPLTPQNTSGAPLTPQNTSGAPLTPQNTSGTPLSQQNTSGAPQKALGTSLVPANPMVRPRRVSERSRTPNAKFTPEVARRPRSLERLRSKSQLKRDQEIIQLMIQWSKMPRPSPRQKVVSQEPTPQSPPKLSEESTEAPIVNVEGPPPILEEQVCGASPPSTNQALSTQPLPKSKARKVQRPMPTSVNLRHVNECKELKTQGFDPRSRRLKPRRRKGLVESKENECQTRGEEPPGPIGKDKPSHVVRKRRAPFGLEWAQEEASQVATRKLRSLMKDECKELKRNLSPGATKSKYSTSVSVAALGPVGPKRIKPDVPQSTPAVVSGTGLKHYGSHWGTR</sequence>
<feature type="non-terminal residue" evidence="2">
    <location>
        <position position="481"/>
    </location>
</feature>
<gene>
    <name evidence="2" type="ORF">CTOB1V02_LOCUS9845</name>
</gene>
<evidence type="ECO:0000256" key="1">
    <source>
        <dbReference type="SAM" id="MobiDB-lite"/>
    </source>
</evidence>
<feature type="region of interest" description="Disordered" evidence="1">
    <location>
        <begin position="250"/>
        <end position="326"/>
    </location>
</feature>
<feature type="compositionally biased region" description="Basic and acidic residues" evidence="1">
    <location>
        <begin position="360"/>
        <end position="386"/>
    </location>
</feature>
<reference evidence="2" key="1">
    <citation type="submission" date="2020-11" db="EMBL/GenBank/DDBJ databases">
        <authorList>
            <person name="Tran Van P."/>
        </authorList>
    </citation>
    <scope>NUCLEOTIDE SEQUENCE</scope>
</reference>
<feature type="compositionally biased region" description="Polar residues" evidence="1">
    <location>
        <begin position="137"/>
        <end position="184"/>
    </location>
</feature>
<evidence type="ECO:0000313" key="2">
    <source>
        <dbReference type="EMBL" id="CAD7232004.1"/>
    </source>
</evidence>
<feature type="compositionally biased region" description="Polar residues" evidence="1">
    <location>
        <begin position="302"/>
        <end position="314"/>
    </location>
</feature>
<name>A0A7R8ZP93_9CRUS</name>
<feature type="region of interest" description="Disordered" evidence="1">
    <location>
        <begin position="136"/>
        <end position="236"/>
    </location>
</feature>
<dbReference type="OrthoDB" id="6020543at2759"/>
<proteinExistence type="predicted"/>
<feature type="region of interest" description="Disordered" evidence="1">
    <location>
        <begin position="343"/>
        <end position="388"/>
    </location>
</feature>
<feature type="region of interest" description="Disordered" evidence="1">
    <location>
        <begin position="448"/>
        <end position="481"/>
    </location>
</feature>
<protein>
    <submittedName>
        <fullName evidence="2">Uncharacterized protein</fullName>
    </submittedName>
</protein>
<accession>A0A7R8ZP93</accession>
<dbReference type="EMBL" id="OB664108">
    <property type="protein sequence ID" value="CAD7232004.1"/>
    <property type="molecule type" value="Genomic_DNA"/>
</dbReference>